<evidence type="ECO:0000256" key="15">
    <source>
        <dbReference type="ARBA" id="ARBA00093575"/>
    </source>
</evidence>
<protein>
    <recommendedName>
        <fullName evidence="3">Serine/threonine-protein phosphatase 1 regulatory subunit 10</fullName>
    </recommendedName>
</protein>
<dbReference type="SUPFAM" id="SSF90229">
    <property type="entry name" value="CCCH zinc finger"/>
    <property type="match status" value="1"/>
</dbReference>
<evidence type="ECO:0000256" key="2">
    <source>
        <dbReference type="ARBA" id="ARBA00004286"/>
    </source>
</evidence>
<keyword evidence="13" id="KW-0238">DNA-binding</keyword>
<keyword evidence="12" id="KW-0694">RNA-binding</keyword>
<feature type="compositionally biased region" description="Low complexity" evidence="18">
    <location>
        <begin position="249"/>
        <end position="258"/>
    </location>
</feature>
<dbReference type="GO" id="GO:0008157">
    <property type="term" value="F:protein phosphatase 1 binding"/>
    <property type="evidence" value="ECO:0007669"/>
    <property type="project" value="TreeGrafter"/>
</dbReference>
<dbReference type="GO" id="GO:0005634">
    <property type="term" value="C:nucleus"/>
    <property type="evidence" value="ECO:0007669"/>
    <property type="project" value="UniProtKB-SubCell"/>
</dbReference>
<evidence type="ECO:0000313" key="21">
    <source>
        <dbReference type="EMBL" id="KAG8521079.1"/>
    </source>
</evidence>
<organism evidence="21 22">
    <name type="scientific">Galemys pyrenaicus</name>
    <name type="common">Iberian desman</name>
    <name type="synonym">Pyrenean desman</name>
    <dbReference type="NCBI Taxonomy" id="202257"/>
    <lineage>
        <taxon>Eukaryota</taxon>
        <taxon>Metazoa</taxon>
        <taxon>Chordata</taxon>
        <taxon>Craniata</taxon>
        <taxon>Vertebrata</taxon>
        <taxon>Euteleostomi</taxon>
        <taxon>Mammalia</taxon>
        <taxon>Eutheria</taxon>
        <taxon>Laurasiatheria</taxon>
        <taxon>Eulipotyphla</taxon>
        <taxon>Talpidae</taxon>
        <taxon>Galemys</taxon>
    </lineage>
</organism>
<dbReference type="InterPro" id="IPR000571">
    <property type="entry name" value="Znf_CCCH"/>
</dbReference>
<dbReference type="CDD" id="cd00183">
    <property type="entry name" value="TFIIS_I"/>
    <property type="match status" value="1"/>
</dbReference>
<dbReference type="GO" id="GO:0008270">
    <property type="term" value="F:zinc ion binding"/>
    <property type="evidence" value="ECO:0007669"/>
    <property type="project" value="UniProtKB-KW"/>
</dbReference>
<feature type="domain" description="TFIIS N-terminal" evidence="20">
    <location>
        <begin position="73"/>
        <end position="147"/>
    </location>
</feature>
<comment type="subcellular location">
    <subcellularLocation>
        <location evidence="2">Chromosome</location>
    </subcellularLocation>
    <subcellularLocation>
        <location evidence="1 16">Nucleus</location>
    </subcellularLocation>
</comment>
<evidence type="ECO:0000256" key="17">
    <source>
        <dbReference type="PROSITE-ProRule" id="PRU00723"/>
    </source>
</evidence>
<dbReference type="SMART" id="SM00509">
    <property type="entry name" value="TFS2N"/>
    <property type="match status" value="1"/>
</dbReference>
<feature type="domain" description="C3H1-type" evidence="19">
    <location>
        <begin position="988"/>
        <end position="1016"/>
    </location>
</feature>
<evidence type="ECO:0000256" key="4">
    <source>
        <dbReference type="ARBA" id="ARBA00022454"/>
    </source>
</evidence>
<dbReference type="EMBL" id="JAGFMF010011495">
    <property type="protein sequence ID" value="KAG8521079.1"/>
    <property type="molecule type" value="Genomic_DNA"/>
</dbReference>
<keyword evidence="22" id="KW-1185">Reference proteome</keyword>
<feature type="region of interest" description="Disordered" evidence="18">
    <location>
        <begin position="307"/>
        <end position="397"/>
    </location>
</feature>
<dbReference type="GO" id="GO:0072357">
    <property type="term" value="C:PTW/PP1 phosphatase complex"/>
    <property type="evidence" value="ECO:0007669"/>
    <property type="project" value="TreeGrafter"/>
</dbReference>
<dbReference type="FunFam" id="1.20.930.10:FF:000006">
    <property type="entry name" value="Serine/threonine-protein phosphatase 1 regulatory subunit 10"/>
    <property type="match status" value="1"/>
</dbReference>
<evidence type="ECO:0000256" key="18">
    <source>
        <dbReference type="SAM" id="MobiDB-lite"/>
    </source>
</evidence>
<evidence type="ECO:0000256" key="9">
    <source>
        <dbReference type="ARBA" id="ARBA00022771"/>
    </source>
</evidence>
<dbReference type="Pfam" id="PF08711">
    <property type="entry name" value="Med26"/>
    <property type="match status" value="1"/>
</dbReference>
<dbReference type="Pfam" id="PF00642">
    <property type="entry name" value="zf-CCCH"/>
    <property type="match status" value="1"/>
</dbReference>
<dbReference type="PROSITE" id="PS51319">
    <property type="entry name" value="TFIIS_N"/>
    <property type="match status" value="1"/>
</dbReference>
<dbReference type="PANTHER" id="PTHR46557:SF1">
    <property type="entry name" value="SERINE_THREONINE-PROTEIN PHOSPHATASE 1 REGULATORY SUBUNIT 10"/>
    <property type="match status" value="1"/>
</dbReference>
<keyword evidence="8 17" id="KW-0479">Metal-binding</keyword>
<dbReference type="AlphaFoldDB" id="A0A8J6DUG7"/>
<dbReference type="InterPro" id="IPR036855">
    <property type="entry name" value="Znf_CCCH_sf"/>
</dbReference>
<comment type="subunit">
    <text evidence="15">Component of the PNUTS-PP1 complex (also named PTW/PP1 complex), composed of PPP1R10/PNUTS, TOX4, WDR82, and PPP1CA (or PPP1CB or PPP1CC).</text>
</comment>
<evidence type="ECO:0000259" key="19">
    <source>
        <dbReference type="PROSITE" id="PS50103"/>
    </source>
</evidence>
<proteinExistence type="predicted"/>
<evidence type="ECO:0000256" key="16">
    <source>
        <dbReference type="PROSITE-ProRule" id="PRU00649"/>
    </source>
</evidence>
<dbReference type="SMART" id="SM00356">
    <property type="entry name" value="ZnF_C3H1"/>
    <property type="match status" value="1"/>
</dbReference>
<name>A0A8J6DUG7_GALPY</name>
<feature type="region of interest" description="Disordered" evidence="18">
    <location>
        <begin position="147"/>
        <end position="211"/>
    </location>
</feature>
<comment type="caution">
    <text evidence="21">The sequence shown here is derived from an EMBL/GenBank/DDBJ whole genome shotgun (WGS) entry which is preliminary data.</text>
</comment>
<evidence type="ECO:0000256" key="1">
    <source>
        <dbReference type="ARBA" id="ARBA00004123"/>
    </source>
</evidence>
<feature type="compositionally biased region" description="Basic and acidic residues" evidence="18">
    <location>
        <begin position="153"/>
        <end position="166"/>
    </location>
</feature>
<feature type="zinc finger region" description="C3H1-type" evidence="17">
    <location>
        <begin position="988"/>
        <end position="1016"/>
    </location>
</feature>
<evidence type="ECO:0000256" key="14">
    <source>
        <dbReference type="ARBA" id="ARBA00023242"/>
    </source>
</evidence>
<accession>A0A8J6DUG7</accession>
<reference evidence="21" key="1">
    <citation type="journal article" date="2021" name="Evol. Appl.">
        <title>The genome of the Pyrenean desman and the effects of bottlenecks and inbreeding on the genomic landscape of an endangered species.</title>
        <authorList>
            <person name="Escoda L."/>
            <person name="Castresana J."/>
        </authorList>
    </citation>
    <scope>NUCLEOTIDE SEQUENCE</scope>
    <source>
        <strain evidence="21">IBE-C5619</strain>
    </source>
</reference>
<dbReference type="GO" id="GO:0003723">
    <property type="term" value="F:RNA binding"/>
    <property type="evidence" value="ECO:0007669"/>
    <property type="project" value="UniProtKB-KW"/>
</dbReference>
<evidence type="ECO:0000256" key="6">
    <source>
        <dbReference type="ARBA" id="ARBA00022499"/>
    </source>
</evidence>
<dbReference type="InterPro" id="IPR003617">
    <property type="entry name" value="TFIIS/CRSP70_N_sub"/>
</dbReference>
<evidence type="ECO:0000256" key="11">
    <source>
        <dbReference type="ARBA" id="ARBA00022843"/>
    </source>
</evidence>
<evidence type="ECO:0000256" key="12">
    <source>
        <dbReference type="ARBA" id="ARBA00022884"/>
    </source>
</evidence>
<evidence type="ECO:0000256" key="5">
    <source>
        <dbReference type="ARBA" id="ARBA00022481"/>
    </source>
</evidence>
<gene>
    <name evidence="21" type="ORF">J0S82_018319</name>
</gene>
<keyword evidence="10 17" id="KW-0862">Zinc</keyword>
<evidence type="ECO:0000259" key="20">
    <source>
        <dbReference type="PROSITE" id="PS51319"/>
    </source>
</evidence>
<dbReference type="OrthoDB" id="2138378at2759"/>
<dbReference type="Gene3D" id="1.20.930.10">
    <property type="entry name" value="Conserved domain common to transcription factors TFIIS, elongin A, CRSP70"/>
    <property type="match status" value="1"/>
</dbReference>
<feature type="compositionally biased region" description="Low complexity" evidence="18">
    <location>
        <begin position="325"/>
        <end position="336"/>
    </location>
</feature>
<evidence type="ECO:0000256" key="3">
    <source>
        <dbReference type="ARBA" id="ARBA00022330"/>
    </source>
</evidence>
<keyword evidence="14 16" id="KW-0539">Nucleus</keyword>
<keyword evidence="5" id="KW-0488">Methylation</keyword>
<keyword evidence="9 17" id="KW-0863">Zinc-finger</keyword>
<evidence type="ECO:0000313" key="22">
    <source>
        <dbReference type="Proteomes" id="UP000700334"/>
    </source>
</evidence>
<keyword evidence="6" id="KW-1017">Isopeptide bond</keyword>
<dbReference type="PROSITE" id="PS50103">
    <property type="entry name" value="ZF_C3H1"/>
    <property type="match status" value="1"/>
</dbReference>
<evidence type="ECO:0000256" key="10">
    <source>
        <dbReference type="ARBA" id="ARBA00022833"/>
    </source>
</evidence>
<evidence type="ECO:0000256" key="13">
    <source>
        <dbReference type="ARBA" id="ARBA00023125"/>
    </source>
</evidence>
<dbReference type="Proteomes" id="UP000700334">
    <property type="component" value="Unassembled WGS sequence"/>
</dbReference>
<dbReference type="InterPro" id="IPR017923">
    <property type="entry name" value="TFIIS_N"/>
</dbReference>
<evidence type="ECO:0000256" key="7">
    <source>
        <dbReference type="ARBA" id="ARBA00022553"/>
    </source>
</evidence>
<feature type="region of interest" description="Disordered" evidence="18">
    <location>
        <begin position="243"/>
        <end position="270"/>
    </location>
</feature>
<dbReference type="SUPFAM" id="SSF47676">
    <property type="entry name" value="Conserved domain common to transcription factors TFIIS, elongin A, CRSP70"/>
    <property type="match status" value="1"/>
</dbReference>
<evidence type="ECO:0000256" key="8">
    <source>
        <dbReference type="ARBA" id="ARBA00022723"/>
    </source>
</evidence>
<sequence>MGSGPIDPKELLKGLDSFLNRDGEVKSVDGISKIFSLMKEARKMVSRCTYLNILLQTRSPEILVKFIDVGGYKLLNNWLTYSKTTNNIPLLQQILLTLQHLPLTVDHLKQNNTAKLVKQLSKSSEDEELRKLASVLVSDWMAVIRSQSSTQPAEKDKKKRKEEGKSRTTPPERPLTEVKTETRTEEAPEKKKEKPKSLRTTAPSHAKFRSTGLELETPSLVPVKKNASAVVVSDKYNLKPIPLKRQSSAAAPGDAAPPAEKKYKPLNTTPNATKEIKVKIIPPQPMEGLGFLDALNSAPVPGIKIKKKKKVLSPTAAKPSPFEGKTSTEPSTAKPSSPEPAPPEAMDTDRPGTPVPPVEVPELMDTASLEPGALDAKPVESPGDPNQLTRKGRKRKTVTWPEEGKLREYFYFELDETERVNVNKIKDFGEAAKREILSDRHAFETARRLSHDNMEEKVPWVCPRPLVLPSPLVTPGSNSQERYIQAEREKGILQELFLNKESPHEPDPEPYEPIPPKLIPLDEECSMDETPYMETLEPGGAGGSPDGAGGSKLPPVLANLMGSMGAGKSPQGPGGGGINVQEILTSIMGSPNSHPSEELLKQPDYSDKIKQMLVPHGLLGPGPIANGFPPGGPGGPKGMQHFPPGPGGPMPGRWWEGELTLGWDGIDQKVGGGFGWKTEGLRVPTEVLGAPVGQWVHVSWVLHPLPGEVIPSGMAQVTPCGVAQCGEVQDQVLDHIIEDAVAEEAMNPLPLLLHSEGPEEVALEEDPQMDEEAPVGAWLEVVGIAPTKALALAVAWVGGIALTKVLAAAWVVAADIAPTKALAVAWAVAVDIVPTKALAVAWVEAVDIAPMKALVGAWVEVVDIVPMKVLDMGDPMATDLTMSLVTEATTIEGHPLTSTVAMMALATEGVTEGTMEATAMEEVRKLPAPIWLLVSRTDFWGVSLPWVCLAEHEFPLFSKRMAFPQIPKTVSRRQFFLRMPCSGEGRYMSNRPVCRHFMMKGNCRYENNCAFYHPGVNGPPLP</sequence>
<keyword evidence="7" id="KW-0597">Phosphoprotein</keyword>
<keyword evidence="4" id="KW-0158">Chromosome</keyword>
<dbReference type="GO" id="GO:0003677">
    <property type="term" value="F:DNA binding"/>
    <property type="evidence" value="ECO:0007669"/>
    <property type="project" value="UniProtKB-KW"/>
</dbReference>
<dbReference type="PANTHER" id="PTHR46557">
    <property type="entry name" value="SERINE/THREONINE-PROTEIN PHOSPHATASE 1 REGULATORY SUBUNIT 10-RELATED"/>
    <property type="match status" value="1"/>
</dbReference>
<keyword evidence="11" id="KW-0832">Ubl conjugation</keyword>
<feature type="compositionally biased region" description="Basic and acidic residues" evidence="18">
    <location>
        <begin position="174"/>
        <end position="196"/>
    </location>
</feature>
<dbReference type="GO" id="GO:0000785">
    <property type="term" value="C:chromatin"/>
    <property type="evidence" value="ECO:0007669"/>
    <property type="project" value="TreeGrafter"/>
</dbReference>
<dbReference type="InterPro" id="IPR035441">
    <property type="entry name" value="TFIIS/LEDGF_dom_sf"/>
</dbReference>